<keyword evidence="2" id="KW-0597">Phosphoprotein</keyword>
<dbReference type="GO" id="GO:0004312">
    <property type="term" value="F:fatty acid synthase activity"/>
    <property type="evidence" value="ECO:0007669"/>
    <property type="project" value="InterPro"/>
</dbReference>
<proteinExistence type="predicted"/>
<dbReference type="InterPro" id="IPR003965">
    <property type="entry name" value="Fatty_acid_synthase"/>
</dbReference>
<dbReference type="Gene3D" id="3.30.1120.100">
    <property type="match status" value="1"/>
</dbReference>
<dbReference type="GO" id="GO:0016787">
    <property type="term" value="F:hydrolase activity"/>
    <property type="evidence" value="ECO:0007669"/>
    <property type="project" value="UniProtKB-KW"/>
</dbReference>
<dbReference type="Pfam" id="PF22235">
    <property type="entry name" value="FAS1_thioest_ins"/>
    <property type="match status" value="1"/>
</dbReference>
<dbReference type="SUPFAM" id="SSF54637">
    <property type="entry name" value="Thioesterase/thiol ester dehydrase-isomerase"/>
    <property type="match status" value="2"/>
</dbReference>
<dbReference type="PROSITE" id="PS50075">
    <property type="entry name" value="CARRIER"/>
    <property type="match status" value="1"/>
</dbReference>
<keyword evidence="4" id="KW-0378">Hydrolase</keyword>
<dbReference type="Pfam" id="PF01575">
    <property type="entry name" value="MaoC_dehydratas"/>
    <property type="match status" value="1"/>
</dbReference>
<dbReference type="Gene3D" id="1.20.1050.120">
    <property type="match status" value="1"/>
</dbReference>
<gene>
    <name evidence="11" type="ORF">BCR39DRAFT_509687</name>
</gene>
<dbReference type="FunFam" id="3.90.25.70:FF:000001">
    <property type="entry name" value="Fatty acid synthase subunit alpha"/>
    <property type="match status" value="1"/>
</dbReference>
<evidence type="ECO:0000256" key="8">
    <source>
        <dbReference type="ARBA" id="ARBA00023268"/>
    </source>
</evidence>
<dbReference type="SUPFAM" id="SSF52151">
    <property type="entry name" value="FabD/lysophospholipase-like"/>
    <property type="match status" value="2"/>
</dbReference>
<dbReference type="FunFam" id="3.20.20.70:FF:000078">
    <property type="entry name" value="Fatty acid synthase beta subunit dehydratase"/>
    <property type="match status" value="1"/>
</dbReference>
<evidence type="ECO:0000313" key="11">
    <source>
        <dbReference type="EMBL" id="ORY35431.1"/>
    </source>
</evidence>
<dbReference type="InterPro" id="IPR001227">
    <property type="entry name" value="Ac_transferase_dom_sf"/>
</dbReference>
<dbReference type="GO" id="GO:0006633">
    <property type="term" value="P:fatty acid biosynthetic process"/>
    <property type="evidence" value="ECO:0007669"/>
    <property type="project" value="InterPro"/>
</dbReference>
<dbReference type="Gene3D" id="6.10.140.1400">
    <property type="match status" value="1"/>
</dbReference>
<dbReference type="Pfam" id="PF16073">
    <property type="entry name" value="SAT"/>
    <property type="match status" value="1"/>
</dbReference>
<dbReference type="GO" id="GO:0019171">
    <property type="term" value="F:(3R)-hydroxyacyl-[acyl-carrier-protein] dehydratase activity"/>
    <property type="evidence" value="ECO:0007669"/>
    <property type="project" value="InterPro"/>
</dbReference>
<dbReference type="Gene3D" id="3.90.25.70">
    <property type="match status" value="1"/>
</dbReference>
<keyword evidence="12" id="KW-1185">Reference proteome</keyword>
<dbReference type="GO" id="GO:0005835">
    <property type="term" value="C:fatty acid synthase complex"/>
    <property type="evidence" value="ECO:0007669"/>
    <property type="project" value="InterPro"/>
</dbReference>
<dbReference type="STRING" id="71784.A0A1Y2BKZ1"/>
<dbReference type="InterPro" id="IPR050830">
    <property type="entry name" value="Fungal_FAS"/>
</dbReference>
<evidence type="ECO:0000256" key="1">
    <source>
        <dbReference type="ARBA" id="ARBA00022450"/>
    </source>
</evidence>
<dbReference type="FunFam" id="3.40.366.10:FF:000006">
    <property type="entry name" value="Fatty acid synthase beta subunit dehydratase"/>
    <property type="match status" value="1"/>
</dbReference>
<dbReference type="InterPro" id="IPR041099">
    <property type="entry name" value="FAS1_N"/>
</dbReference>
<dbReference type="SUPFAM" id="SSF51412">
    <property type="entry name" value="Inosine monophosphate dehydrogenase (IMPDH)"/>
    <property type="match status" value="1"/>
</dbReference>
<evidence type="ECO:0000256" key="2">
    <source>
        <dbReference type="ARBA" id="ARBA00022553"/>
    </source>
</evidence>
<dbReference type="InterPro" id="IPR032088">
    <property type="entry name" value="SAT"/>
</dbReference>
<dbReference type="EMBL" id="MCFC01000001">
    <property type="protein sequence ID" value="ORY35431.1"/>
    <property type="molecule type" value="Genomic_DNA"/>
</dbReference>
<evidence type="ECO:0000313" key="12">
    <source>
        <dbReference type="Proteomes" id="UP000193986"/>
    </source>
</evidence>
<name>A0A1Y2BKZ1_9TREE</name>
<keyword evidence="3" id="KW-0808">Transferase</keyword>
<dbReference type="Gene3D" id="6.20.240.10">
    <property type="match status" value="1"/>
</dbReference>
<dbReference type="Pfam" id="PF00698">
    <property type="entry name" value="Acyl_transf_1"/>
    <property type="match status" value="1"/>
</dbReference>
<evidence type="ECO:0000259" key="10">
    <source>
        <dbReference type="PROSITE" id="PS50075"/>
    </source>
</evidence>
<dbReference type="FunFam" id="3.30.1120.100:FF:000001">
    <property type="entry name" value="Fatty acid synthase beta subunit dehydratase"/>
    <property type="match status" value="1"/>
</dbReference>
<dbReference type="CDD" id="cd03447">
    <property type="entry name" value="FAS_MaoC"/>
    <property type="match status" value="1"/>
</dbReference>
<dbReference type="InterPro" id="IPR013785">
    <property type="entry name" value="Aldolase_TIM"/>
</dbReference>
<dbReference type="InterPro" id="IPR013565">
    <property type="entry name" value="Fas1/AflB-like_central"/>
</dbReference>
<dbReference type="PANTHER" id="PTHR10982">
    <property type="entry name" value="MALONYL COA-ACYL CARRIER PROTEIN TRANSACYLASE"/>
    <property type="match status" value="1"/>
</dbReference>
<dbReference type="Gene3D" id="3.30.70.3330">
    <property type="match status" value="1"/>
</dbReference>
<dbReference type="Proteomes" id="UP000193986">
    <property type="component" value="Unassembled WGS sequence"/>
</dbReference>
<dbReference type="OrthoDB" id="4251012at2759"/>
<dbReference type="GO" id="GO:0004318">
    <property type="term" value="F:enoyl-[acyl-carrier-protein] reductase (NADH) activity"/>
    <property type="evidence" value="ECO:0007669"/>
    <property type="project" value="InterPro"/>
</dbReference>
<organism evidence="11 12">
    <name type="scientific">Naematelia encephala</name>
    <dbReference type="NCBI Taxonomy" id="71784"/>
    <lineage>
        <taxon>Eukaryota</taxon>
        <taxon>Fungi</taxon>
        <taxon>Dikarya</taxon>
        <taxon>Basidiomycota</taxon>
        <taxon>Agaricomycotina</taxon>
        <taxon>Tremellomycetes</taxon>
        <taxon>Tremellales</taxon>
        <taxon>Naemateliaceae</taxon>
        <taxon>Naematelia</taxon>
    </lineage>
</organism>
<dbReference type="FunFam" id="3.30.70.3330:FF:000001">
    <property type="entry name" value="Fatty acid synthase subunit beta dehydratase"/>
    <property type="match status" value="1"/>
</dbReference>
<evidence type="ECO:0000256" key="5">
    <source>
        <dbReference type="ARBA" id="ARBA00022857"/>
    </source>
</evidence>
<dbReference type="Pfam" id="PF18314">
    <property type="entry name" value="FAS_I_H"/>
    <property type="match status" value="1"/>
</dbReference>
<dbReference type="FunFam" id="1.20.930.70:FF:000001">
    <property type="entry name" value="Fatty acid synthase beta subunit dehydratase"/>
    <property type="match status" value="1"/>
</dbReference>
<dbReference type="Gene3D" id="3.40.50.720">
    <property type="entry name" value="NAD(P)-binding Rossmann-like Domain"/>
    <property type="match status" value="1"/>
</dbReference>
<keyword evidence="7" id="KW-0456">Lyase</keyword>
<dbReference type="Gene3D" id="6.10.250.1930">
    <property type="match status" value="1"/>
</dbReference>
<dbReference type="InParanoid" id="A0A1Y2BKZ1"/>
<dbReference type="Gene3D" id="6.10.60.10">
    <property type="match status" value="1"/>
</dbReference>
<keyword evidence="1" id="KW-0596">Phosphopantetheine</keyword>
<dbReference type="Pfam" id="PF08354">
    <property type="entry name" value="Fas1-AflB-like_hel"/>
    <property type="match status" value="1"/>
</dbReference>
<evidence type="ECO:0000256" key="4">
    <source>
        <dbReference type="ARBA" id="ARBA00022801"/>
    </source>
</evidence>
<keyword evidence="8" id="KW-0511">Multifunctional enzyme</keyword>
<reference evidence="11 12" key="1">
    <citation type="submission" date="2016-07" db="EMBL/GenBank/DDBJ databases">
        <title>Pervasive Adenine N6-methylation of Active Genes in Fungi.</title>
        <authorList>
            <consortium name="DOE Joint Genome Institute"/>
            <person name="Mondo S.J."/>
            <person name="Dannebaum R.O."/>
            <person name="Kuo R.C."/>
            <person name="Labutti K."/>
            <person name="Haridas S."/>
            <person name="Kuo A."/>
            <person name="Salamov A."/>
            <person name="Ahrendt S.R."/>
            <person name="Lipzen A."/>
            <person name="Sullivan W."/>
            <person name="Andreopoulos W.B."/>
            <person name="Clum A."/>
            <person name="Lindquist E."/>
            <person name="Daum C."/>
            <person name="Ramamoorthy G.K."/>
            <person name="Gryganskyi A."/>
            <person name="Culley D."/>
            <person name="Magnuson J.K."/>
            <person name="James T.Y."/>
            <person name="O'Malley M.A."/>
            <person name="Stajich J.E."/>
            <person name="Spatafora J.W."/>
            <person name="Visel A."/>
            <person name="Grigoriev I.V."/>
        </authorList>
    </citation>
    <scope>NUCLEOTIDE SEQUENCE [LARGE SCALE GENOMIC DNA]</scope>
    <source>
        <strain evidence="11 12">68-887.2</strain>
    </source>
</reference>
<dbReference type="PRINTS" id="PR01483">
    <property type="entry name" value="FASYNTHASE"/>
</dbReference>
<protein>
    <submittedName>
        <fullName evidence="11">Putative fatty-acid synthase complex protein</fullName>
    </submittedName>
</protein>
<dbReference type="PANTHER" id="PTHR10982:SF21">
    <property type="entry name" value="FATTY ACID SYNTHASE SUBUNIT BETA"/>
    <property type="match status" value="1"/>
</dbReference>
<dbReference type="InterPro" id="IPR040883">
    <property type="entry name" value="FAS_meander"/>
</dbReference>
<evidence type="ECO:0000256" key="3">
    <source>
        <dbReference type="ARBA" id="ARBA00022679"/>
    </source>
</evidence>
<dbReference type="Gene3D" id="1.20.930.70">
    <property type="match status" value="1"/>
</dbReference>
<comment type="subunit">
    <text evidence="9">[Alpha(6)beta(6)] hexamers of two multifunctional subunits (alpha and beta).</text>
</comment>
<evidence type="ECO:0000256" key="6">
    <source>
        <dbReference type="ARBA" id="ARBA00023002"/>
    </source>
</evidence>
<dbReference type="SMART" id="SM00827">
    <property type="entry name" value="PKS_AT"/>
    <property type="match status" value="1"/>
</dbReference>
<keyword evidence="6" id="KW-0560">Oxidoreductase</keyword>
<feature type="domain" description="Carrier" evidence="10">
    <location>
        <begin position="2227"/>
        <end position="2302"/>
    </location>
</feature>
<dbReference type="FunCoup" id="A0A1Y2BKZ1">
    <property type="interactions" value="21"/>
</dbReference>
<dbReference type="InterPro" id="IPR014043">
    <property type="entry name" value="Acyl_transferase_dom"/>
</dbReference>
<dbReference type="InterPro" id="IPR002539">
    <property type="entry name" value="MaoC-like_dom"/>
</dbReference>
<dbReference type="GO" id="GO:0008897">
    <property type="term" value="F:holo-[acyl-carrier-protein] synthase activity"/>
    <property type="evidence" value="ECO:0007669"/>
    <property type="project" value="InterPro"/>
</dbReference>
<keyword evidence="5" id="KW-0521">NADP</keyword>
<evidence type="ECO:0000256" key="9">
    <source>
        <dbReference type="ARBA" id="ARBA00033756"/>
    </source>
</evidence>
<sequence>MASLFSGPAPTRPLVLHSPSVRVSIPVAASPLSAWITSEVTAQDFHDSRVGLDEAPLPTESEEGAVQAAPSNEPQAKLLAHFLSFVADKQTSAPDDEVAQLLLSAYTRFNELFLSSVNIHSLVQSFEPEARSEVLTSYYKAFTVARKALGDSKVPIAHASALLAAAKSGEAEMYALFGGQGVNETYFNELQSLYDVYTPFIKALITDLTDNVLLPLSDKAEADGYTYYGQGLDLISWLDGTLSRPSVDYLGSIPLSMPLIGVTQLAQYVIACRVTDVNPGQMRSLFKAATGHSQGVISAVAIASSDSWSSLESNIAKAVKHLFYVGLRGQEAFPILSIEPHIVADSVENNEGVPSPMLSVSGLSQKALEGHVKKVNTHLPSNSKVGISLYNGTTMHVVTGPAKALYGLATALRKVMAPPGLDQSKTPFSKRKAVFNMRFLPINVPYHSSYLKGATDKLVGIDLNGEDIWDVKDLAMGIYHTEDGSDLRTLTSSLTASLCDQIFTSPIHWVTVCNFPATATHAVDFGPGGNSGIGFLTARAVEGRGVRVVIVGEKGKAAAEFYDSSRVRKESIWGSEWRPRLVKTLDGRIHIDTPFSRMLGKPPIMVAGMTPSTVGASLVSATLNAGYHIELAGGGHYNAAALRSKVAEIQRRVQPGVGITLNALYINQRQFGFQFPLWQEMRREGLPIEGFCVAAGIPSSEKATEIISALKAAGIKHVAFKPGSVEGIRQVVNIAASNPDYPVILQWTGGRAGGHHSCEDFHQPIISTYSSIRQQRNISLIAGSGFGGADDVWPYISGDWSVQMFGLQPMPFDGALYASRMMVAKEAETSPSVKQLIVDAPGVDDANWEETYVKPTGGILTVKSELGEPIHKIATRGVKLWREFDDTVFAQPRDKRGAWLEAKKDYVIERLNKDFNKPWFGEKADGTVVSDLGKMTYEEVTRRMIRLMFMAKGQRWVDVSLRNLVGDWLRRVEERFAGVDGIRTKESLLQSFATLDKPASSVESFFQAYPGARTQLITAEDKAYFLNICQRPGQKPVPFIPILDNNFEVWFKKDSLWAAENMEAVFDQDPQRVCILQGPMAVKHATVVDEPVKDILGNIEGLLAAKILERYYDNDESKVPRIDYIGAKPGTPKTGLVSESVSGGVRTLKVGKTLPLIDDWLEILAGPDVSWLRATLTSVNIVHGQGYLSNPFRRIFAPRVGQTVEITTSEGYVSSVVLYGAARSFGSHPSDFKAVELKYKPSSREITLTLNEERRGSSVPLYFDFLYKPEQGFAPIHEVVEGRNKKIKDFYWRLWFGDNEKLPDLALDTTFTCGETAIDAKEIARFCDVVGNQGESFKAIRNEKIMAPMDFAIVLGWQSIMKAIFPTDIDGDLLNLVHLSNGFRLMDDVAPLRAGESCSAEARVVSVINSDSGKTVKVRGYVLRQGEPVIEVTSSFLYRGRFKDFENTFETIDESDYVLEMQRPTDVAILQSKAWFEWDDDSVPLDIGSVLTFKTRSELRYKDKATFSSVKVSGAAFVRSSSKQLVQVATIDYEAHNSYGNPVIEYLKRQGRAIGQPIPLEAGGYSLITDPASATYKTPSTNEPYSKISRDYNPIHVNPYFSDFAGLPGTITHGMWNSAAVRKYLETAVADNHPERVMFYEVGFVGMVLPGDEIQVKLTHTAMRDGKKVIKVEAFNQRNEKVVDGLAEVRQPPSAYVFTGQGSQEVGMGMELYNSSPVARAVWDAADVHLTSVYGFSIVDIVKNNPKELTIHFGGIKGQAIRQRYMDLTYDTVDTDGKIKTLPLFGDIDLYTTSYTFSHPQGLLFATQYTQIALVVTEKAAFDDMKAKGLIDNSAAFAGHSLGEYSALAAIADVLPISSLADVVFFRGITMQRAVQRDAKGNSQYAMMACNPSRVGKSFSEDALREIVDTISQQKSILLQIVNLNVANQQYVCAGELRALATLTNVLNMLKHQKIDLEKLATMMSIEELKEKLAEIIDGCWEMTLEKEKKDGQVILERGFATIPLPGIDVPFHSRYLWPGVLSFRNYLIKKIDVLQLNPDRLINKYIPNLIAEPFQVTKSYVQKIFDQTASPRMEAIVKNWEKENWDSADKRQRLAYNILTECLAYQFASPVRWIETQDVLFTFAKFERFVEIGPSPVLSGMATRTLKAKYEAQDGATSTKREILCHAKNQKEVYFAFEDAAEEAPVAAESSAPASTSSAAAPVAAAPAPVAAPSAGPAVAVEDAPPKAVDTLRVIVAQKLKKQASEVPLSKSLKELSGGKSTLQNEILGDLQVEFASAPEKGEDLPLDELGAALGVGYAGLGKHAMALINRMVASKFPGGFNISAARGHLNKQWGLGPLRTDAALFFGILNEPAKRMGSEGEAKAFLDALAQSYASFVGISLSVAGSGGGGGGAAGGGAVMNSEEFDAFVQKQEEHYQREIELMSRYLGKDPREGDKKADVEKATAAELQAKLDAIKLEHGDAYLDGISPVFSALKARTFDSSWNWARQSCLELFYDIIHGDLDPSTVFMDEPRYRPT</sequence>
<dbReference type="InterPro" id="IPR040899">
    <property type="entry name" value="Fas_alpha_ACP"/>
</dbReference>
<dbReference type="Pfam" id="PF17951">
    <property type="entry name" value="FAS_meander"/>
    <property type="match status" value="1"/>
</dbReference>
<dbReference type="Pfam" id="PF18325">
    <property type="entry name" value="Fas_alpha_ACP"/>
    <property type="match status" value="1"/>
</dbReference>
<dbReference type="InterPro" id="IPR029069">
    <property type="entry name" value="HotDog_dom_sf"/>
</dbReference>
<dbReference type="InterPro" id="IPR016035">
    <property type="entry name" value="Acyl_Trfase/lysoPLipase"/>
</dbReference>
<dbReference type="Gene3D" id="3.10.129.10">
    <property type="entry name" value="Hotdog Thioesterase"/>
    <property type="match status" value="2"/>
</dbReference>
<dbReference type="FunFam" id="3.40.366.10:FF:000003">
    <property type="entry name" value="Fatty acid synthase subunit beta dehydratase"/>
    <property type="match status" value="1"/>
</dbReference>
<accession>A0A1Y2BKZ1</accession>
<dbReference type="Gene3D" id="3.40.366.10">
    <property type="entry name" value="Malonyl-Coenzyme A Acyl Carrier Protein, domain 2"/>
    <property type="match status" value="3"/>
</dbReference>
<dbReference type="Pfam" id="PF17828">
    <property type="entry name" value="FAS_N"/>
    <property type="match status" value="1"/>
</dbReference>
<dbReference type="Pfam" id="PF13452">
    <property type="entry name" value="FAS1_DH_region"/>
    <property type="match status" value="1"/>
</dbReference>
<dbReference type="InterPro" id="IPR041550">
    <property type="entry name" value="FASI_helical"/>
</dbReference>
<dbReference type="InterPro" id="IPR009081">
    <property type="entry name" value="PP-bd_ACP"/>
</dbReference>
<dbReference type="InterPro" id="IPR039569">
    <property type="entry name" value="FAS1-like_DH_region"/>
</dbReference>
<evidence type="ECO:0000256" key="7">
    <source>
        <dbReference type="ARBA" id="ARBA00023239"/>
    </source>
</evidence>
<comment type="caution">
    <text evidence="11">The sequence shown here is derived from an EMBL/GenBank/DDBJ whole genome shotgun (WGS) entry which is preliminary data.</text>
</comment>
<dbReference type="Gene3D" id="3.20.20.70">
    <property type="entry name" value="Aldolase class I"/>
    <property type="match status" value="1"/>
</dbReference>